<organism evidence="6 7">
    <name type="scientific">Methanocalculus taiwanensis</name>
    <dbReference type="NCBI Taxonomy" id="106207"/>
    <lineage>
        <taxon>Archaea</taxon>
        <taxon>Methanobacteriati</taxon>
        <taxon>Methanobacteriota</taxon>
        <taxon>Stenosarchaea group</taxon>
        <taxon>Methanomicrobia</taxon>
        <taxon>Methanomicrobiales</taxon>
        <taxon>Methanocalculaceae</taxon>
        <taxon>Methanocalculus</taxon>
    </lineage>
</organism>
<reference evidence="6 7" key="1">
    <citation type="submission" date="2019-08" db="EMBL/GenBank/DDBJ databases">
        <authorList>
            <person name="Chen S.-C."/>
            <person name="Lai M.-C."/>
            <person name="You Y.-T."/>
        </authorList>
    </citation>
    <scope>NUCLEOTIDE SEQUENCE [LARGE SCALE GENOMIC DNA]</scope>
    <source>
        <strain evidence="6 7">P2F9704a</strain>
    </source>
</reference>
<dbReference type="SUPFAM" id="SSF52029">
    <property type="entry name" value="GroEL apical domain-like"/>
    <property type="match status" value="1"/>
</dbReference>
<dbReference type="SUPFAM" id="SSF54849">
    <property type="entry name" value="GroEL-intermediate domain like"/>
    <property type="match status" value="1"/>
</dbReference>
<proteinExistence type="inferred from homology"/>
<dbReference type="NCBIfam" id="NF041083">
    <property type="entry name" value="thermosome_beta"/>
    <property type="match status" value="1"/>
</dbReference>
<dbReference type="RefSeq" id="WP_255332682.1">
    <property type="nucleotide sequence ID" value="NZ_VOTZ01000013.1"/>
</dbReference>
<dbReference type="AlphaFoldDB" id="A0ABD4TN55"/>
<dbReference type="SUPFAM" id="SSF48592">
    <property type="entry name" value="GroEL equatorial domain-like"/>
    <property type="match status" value="1"/>
</dbReference>
<evidence type="ECO:0000256" key="1">
    <source>
        <dbReference type="ARBA" id="ARBA00008020"/>
    </source>
</evidence>
<dbReference type="Proteomes" id="UP001524383">
    <property type="component" value="Unassembled WGS sequence"/>
</dbReference>
<protein>
    <submittedName>
        <fullName evidence="6">Thermosome subunit</fullName>
    </submittedName>
</protein>
<dbReference type="Gene3D" id="3.50.7.10">
    <property type="entry name" value="GroEL"/>
    <property type="match status" value="1"/>
</dbReference>
<dbReference type="PROSITE" id="PS00751">
    <property type="entry name" value="TCP1_2"/>
    <property type="match status" value="1"/>
</dbReference>
<dbReference type="PANTHER" id="PTHR11353">
    <property type="entry name" value="CHAPERONIN"/>
    <property type="match status" value="1"/>
</dbReference>
<dbReference type="InterPro" id="IPR027410">
    <property type="entry name" value="TCP-1-like_intermed_sf"/>
</dbReference>
<dbReference type="InterPro" id="IPR027413">
    <property type="entry name" value="GROEL-like_equatorial_sf"/>
</dbReference>
<evidence type="ECO:0000256" key="5">
    <source>
        <dbReference type="RuleBase" id="RU004187"/>
    </source>
</evidence>
<dbReference type="NCBIfam" id="NF041082">
    <property type="entry name" value="thermosome_alpha"/>
    <property type="match status" value="1"/>
</dbReference>
<evidence type="ECO:0000256" key="4">
    <source>
        <dbReference type="ARBA" id="ARBA00023186"/>
    </source>
</evidence>
<dbReference type="InterPro" id="IPR002194">
    <property type="entry name" value="Chaperonin_TCP-1_CS"/>
</dbReference>
<keyword evidence="3 5" id="KW-0067">ATP-binding</keyword>
<dbReference type="Gene3D" id="1.10.560.10">
    <property type="entry name" value="GroEL-like equatorial domain"/>
    <property type="match status" value="1"/>
</dbReference>
<evidence type="ECO:0000313" key="6">
    <source>
        <dbReference type="EMBL" id="MCQ1538730.1"/>
    </source>
</evidence>
<dbReference type="InterPro" id="IPR053374">
    <property type="entry name" value="TCP-1_chaperonin"/>
</dbReference>
<dbReference type="InterPro" id="IPR002423">
    <property type="entry name" value="Cpn60/GroEL/TCP-1"/>
</dbReference>
<sequence length="531" mass="57007">MANQNQLTGQPIIILRDNVEQTRGHEAQRSNILAAKAISEAVRTTLGPRGMDKMLVAGGDITITNDGATILSELSVQHPGAKMVVEVATAQDDECGDGTTTAAIMVGSFMEQAERMLKMGIHPTNISKGYSLGMRKALEILSELAVNVTPDDKESLKKIAKTAMIGKTIEAVMEKAADIVVDAVATVADSSSGRIVIDEDDILVKTQKGDAMDDIELVRGVIIGKGRVDEQMPKLVKGAQVAMIGTPLEITKTQTKAKIKISSSEQVAAFGDAERASLKKLADQIIASGANVLLCQKGIADSVQYYLAKAGIYTLEDVPEKEMKYAAKALCGEIVNKPEDLTPATLGTAEQVEQIYGEELTKISGCENAKAVTILIRGSTQYLIDELERAINDAKRVIQDAMEDGKYTIGGAAVETEMIVRIRDYAATIGGREQIAVEAFANAFEIIPITLAENSGFNPIDKLVELKKAHTDGKKNTGLNVYTGKIVDMSEEGVFEPMRVKRQAIQSASEIASLLIRVDDMMVTQSHAPGQ</sequence>
<keyword evidence="4 5" id="KW-0143">Chaperone</keyword>
<dbReference type="EMBL" id="VOTZ01000013">
    <property type="protein sequence ID" value="MCQ1538730.1"/>
    <property type="molecule type" value="Genomic_DNA"/>
</dbReference>
<evidence type="ECO:0000313" key="7">
    <source>
        <dbReference type="Proteomes" id="UP001524383"/>
    </source>
</evidence>
<dbReference type="InterPro" id="IPR027409">
    <property type="entry name" value="GroEL-like_apical_dom_sf"/>
</dbReference>
<dbReference type="PROSITE" id="PS00750">
    <property type="entry name" value="TCP1_1"/>
    <property type="match status" value="1"/>
</dbReference>
<gene>
    <name evidence="6" type="ORF">FTO68_07005</name>
</gene>
<dbReference type="GO" id="GO:0005524">
    <property type="term" value="F:ATP binding"/>
    <property type="evidence" value="ECO:0007669"/>
    <property type="project" value="UniProtKB-KW"/>
</dbReference>
<accession>A0ABD4TN55</accession>
<evidence type="ECO:0000256" key="3">
    <source>
        <dbReference type="ARBA" id="ARBA00022840"/>
    </source>
</evidence>
<dbReference type="PRINTS" id="PR00304">
    <property type="entry name" value="TCOMPLEXTCP1"/>
</dbReference>
<keyword evidence="2 5" id="KW-0547">Nucleotide-binding</keyword>
<dbReference type="InterPro" id="IPR054827">
    <property type="entry name" value="thermosome_alpha"/>
</dbReference>
<keyword evidence="7" id="KW-1185">Reference proteome</keyword>
<dbReference type="Gene3D" id="3.30.260.10">
    <property type="entry name" value="TCP-1-like chaperonin intermediate domain"/>
    <property type="match status" value="1"/>
</dbReference>
<comment type="similarity">
    <text evidence="1 5">Belongs to the TCP-1 chaperonin family.</text>
</comment>
<dbReference type="InterPro" id="IPR017998">
    <property type="entry name" value="Chaperone_TCP-1"/>
</dbReference>
<comment type="caution">
    <text evidence="6">The sequence shown here is derived from an EMBL/GenBank/DDBJ whole genome shotgun (WGS) entry which is preliminary data.</text>
</comment>
<dbReference type="Pfam" id="PF00118">
    <property type="entry name" value="Cpn60_TCP1"/>
    <property type="match status" value="1"/>
</dbReference>
<evidence type="ECO:0000256" key="2">
    <source>
        <dbReference type="ARBA" id="ARBA00022741"/>
    </source>
</evidence>
<name>A0ABD4TN55_9EURY</name>